<keyword evidence="3" id="KW-0808">Transferase</keyword>
<dbReference type="PANTHER" id="PTHR12358:SF106">
    <property type="entry name" value="LIPID KINASE YEGS"/>
    <property type="match status" value="1"/>
</dbReference>
<evidence type="ECO:0000256" key="6">
    <source>
        <dbReference type="ARBA" id="ARBA00022777"/>
    </source>
</evidence>
<evidence type="ECO:0000256" key="9">
    <source>
        <dbReference type="ARBA" id="ARBA00023098"/>
    </source>
</evidence>
<protein>
    <submittedName>
        <fullName evidence="13">YegS/Rv2252/BmrU family lipid kinase</fullName>
    </submittedName>
</protein>
<evidence type="ECO:0000256" key="5">
    <source>
        <dbReference type="ARBA" id="ARBA00022741"/>
    </source>
</evidence>
<dbReference type="InterPro" id="IPR045540">
    <property type="entry name" value="YegS/DAGK_C"/>
</dbReference>
<dbReference type="Gene3D" id="2.60.200.40">
    <property type="match status" value="1"/>
</dbReference>
<gene>
    <name evidence="13" type="ORF">DFP86_11398</name>
</gene>
<evidence type="ECO:0000256" key="10">
    <source>
        <dbReference type="ARBA" id="ARBA00023209"/>
    </source>
</evidence>
<dbReference type="InterPro" id="IPR001206">
    <property type="entry name" value="Diacylglycerol_kinase_cat_dom"/>
</dbReference>
<evidence type="ECO:0000256" key="8">
    <source>
        <dbReference type="ARBA" id="ARBA00022842"/>
    </source>
</evidence>
<name>A0A4R7B1V0_9NEIS</name>
<dbReference type="GO" id="GO:0016301">
    <property type="term" value="F:kinase activity"/>
    <property type="evidence" value="ECO:0007669"/>
    <property type="project" value="UniProtKB-KW"/>
</dbReference>
<keyword evidence="11" id="KW-1208">Phospholipid metabolism</keyword>
<comment type="caution">
    <text evidence="13">The sequence shown here is derived from an EMBL/GenBank/DDBJ whole genome shotgun (WGS) entry which is preliminary data.</text>
</comment>
<dbReference type="InterPro" id="IPR005218">
    <property type="entry name" value="Diacylglycerol/lipid_kinase"/>
</dbReference>
<evidence type="ECO:0000259" key="12">
    <source>
        <dbReference type="PROSITE" id="PS50146"/>
    </source>
</evidence>
<evidence type="ECO:0000256" key="4">
    <source>
        <dbReference type="ARBA" id="ARBA00022723"/>
    </source>
</evidence>
<dbReference type="RefSeq" id="WP_166642294.1">
    <property type="nucleotide sequence ID" value="NZ_SNZP01000013.1"/>
</dbReference>
<feature type="domain" description="DAGKc" evidence="12">
    <location>
        <begin position="1"/>
        <end position="133"/>
    </location>
</feature>
<evidence type="ECO:0000256" key="3">
    <source>
        <dbReference type="ARBA" id="ARBA00022679"/>
    </source>
</evidence>
<reference evidence="13 14" key="1">
    <citation type="submission" date="2019-03" db="EMBL/GenBank/DDBJ databases">
        <title>Genomic Encyclopedia of Type Strains, Phase III (KMG-III): the genomes of soil and plant-associated and newly described type strains.</title>
        <authorList>
            <person name="Whitman W."/>
        </authorList>
    </citation>
    <scope>NUCLEOTIDE SEQUENCE [LARGE SCALE GENOMIC DNA]</scope>
    <source>
        <strain evidence="13 14">CECT 8976</strain>
    </source>
</reference>
<evidence type="ECO:0000256" key="11">
    <source>
        <dbReference type="ARBA" id="ARBA00023264"/>
    </source>
</evidence>
<dbReference type="Proteomes" id="UP000295611">
    <property type="component" value="Unassembled WGS sequence"/>
</dbReference>
<dbReference type="GO" id="GO:0008654">
    <property type="term" value="P:phospholipid biosynthetic process"/>
    <property type="evidence" value="ECO:0007669"/>
    <property type="project" value="UniProtKB-KW"/>
</dbReference>
<keyword evidence="5" id="KW-0547">Nucleotide-binding</keyword>
<dbReference type="PANTHER" id="PTHR12358">
    <property type="entry name" value="SPHINGOSINE KINASE"/>
    <property type="match status" value="1"/>
</dbReference>
<evidence type="ECO:0000313" key="13">
    <source>
        <dbReference type="EMBL" id="TDR73591.1"/>
    </source>
</evidence>
<dbReference type="Pfam" id="PF19279">
    <property type="entry name" value="YegS_C"/>
    <property type="match status" value="1"/>
</dbReference>
<sequence>MAQPHICFILHGRRSPAHWPDRLLRQFSRGYAVHIHITSSGLRAEEVACQAVTQGCDFVVAVGGDGTVHEVVNGVMRAPAAQRERVTLGILPVGTGNDFARSIGMNASVSRLYRLIQSGSARRLDLGCIETLGSQPATRYFANIASLGISSAVVDRVARMPRWLPAGLAYGLGTVLSLLTWRPARLRLTFDEGNVREESMINLCLANGRYFGGGLGVAPRARLDDGLLEIVMIRNATVAAFLRLLPLLRQARPIDDARVCYAQSRGLRISTEPPGCPLEADGERIGREPVRVSVLPGALRWLGRA</sequence>
<accession>A0A4R7B1V0</accession>
<dbReference type="InterPro" id="IPR017438">
    <property type="entry name" value="ATP-NAD_kinase_N"/>
</dbReference>
<proteinExistence type="predicted"/>
<evidence type="ECO:0000256" key="7">
    <source>
        <dbReference type="ARBA" id="ARBA00022840"/>
    </source>
</evidence>
<keyword evidence="7" id="KW-0067">ATP-binding</keyword>
<keyword evidence="14" id="KW-1185">Reference proteome</keyword>
<dbReference type="GO" id="GO:0046872">
    <property type="term" value="F:metal ion binding"/>
    <property type="evidence" value="ECO:0007669"/>
    <property type="project" value="UniProtKB-KW"/>
</dbReference>
<keyword evidence="9" id="KW-0443">Lipid metabolism</keyword>
<dbReference type="InterPro" id="IPR050187">
    <property type="entry name" value="Lipid_Phosphate_FormReg"/>
</dbReference>
<organism evidence="13 14">
    <name type="scientific">Paludibacterium purpuratum</name>
    <dbReference type="NCBI Taxonomy" id="1144873"/>
    <lineage>
        <taxon>Bacteria</taxon>
        <taxon>Pseudomonadati</taxon>
        <taxon>Pseudomonadota</taxon>
        <taxon>Betaproteobacteria</taxon>
        <taxon>Neisseriales</taxon>
        <taxon>Chromobacteriaceae</taxon>
        <taxon>Paludibacterium</taxon>
    </lineage>
</organism>
<dbReference type="GO" id="GO:0005524">
    <property type="term" value="F:ATP binding"/>
    <property type="evidence" value="ECO:0007669"/>
    <property type="project" value="UniProtKB-KW"/>
</dbReference>
<keyword evidence="10" id="KW-0594">Phospholipid biosynthesis</keyword>
<dbReference type="EMBL" id="SNZP01000013">
    <property type="protein sequence ID" value="TDR73591.1"/>
    <property type="molecule type" value="Genomic_DNA"/>
</dbReference>
<dbReference type="NCBIfam" id="TIGR00147">
    <property type="entry name" value="YegS/Rv2252/BmrU family lipid kinase"/>
    <property type="match status" value="1"/>
</dbReference>
<dbReference type="PROSITE" id="PS50146">
    <property type="entry name" value="DAGK"/>
    <property type="match status" value="1"/>
</dbReference>
<dbReference type="AlphaFoldDB" id="A0A4R7B1V0"/>
<comment type="cofactor">
    <cofactor evidence="1">
        <name>Mg(2+)</name>
        <dbReference type="ChEBI" id="CHEBI:18420"/>
    </cofactor>
</comment>
<dbReference type="GO" id="GO:0005886">
    <property type="term" value="C:plasma membrane"/>
    <property type="evidence" value="ECO:0007669"/>
    <property type="project" value="TreeGrafter"/>
</dbReference>
<evidence type="ECO:0000313" key="14">
    <source>
        <dbReference type="Proteomes" id="UP000295611"/>
    </source>
</evidence>
<keyword evidence="6 13" id="KW-0418">Kinase</keyword>
<keyword evidence="2" id="KW-0444">Lipid biosynthesis</keyword>
<keyword evidence="8" id="KW-0460">Magnesium</keyword>
<dbReference type="SMART" id="SM00046">
    <property type="entry name" value="DAGKc"/>
    <property type="match status" value="1"/>
</dbReference>
<keyword evidence="4" id="KW-0479">Metal-binding</keyword>
<dbReference type="InterPro" id="IPR016064">
    <property type="entry name" value="NAD/diacylglycerol_kinase_sf"/>
</dbReference>
<dbReference type="SUPFAM" id="SSF111331">
    <property type="entry name" value="NAD kinase/diacylglycerol kinase-like"/>
    <property type="match status" value="1"/>
</dbReference>
<evidence type="ECO:0000256" key="1">
    <source>
        <dbReference type="ARBA" id="ARBA00001946"/>
    </source>
</evidence>
<dbReference type="Gene3D" id="3.40.50.10330">
    <property type="entry name" value="Probable inorganic polyphosphate/atp-NAD kinase, domain 1"/>
    <property type="match status" value="1"/>
</dbReference>
<evidence type="ECO:0000256" key="2">
    <source>
        <dbReference type="ARBA" id="ARBA00022516"/>
    </source>
</evidence>
<dbReference type="Pfam" id="PF00781">
    <property type="entry name" value="DAGK_cat"/>
    <property type="match status" value="1"/>
</dbReference>